<feature type="compositionally biased region" description="Polar residues" evidence="1">
    <location>
        <begin position="1"/>
        <end position="16"/>
    </location>
</feature>
<dbReference type="Proteomes" id="UP001465976">
    <property type="component" value="Unassembled WGS sequence"/>
</dbReference>
<sequence length="252" mass="26694">MSSREQNVAESQSSGGYETDEFGREIRPESEQAESQAAPAAQEAPQRPVISTASVDPRTQSHSSSRSPPSAHPQNPQNPPVPVPNTASTPQSPTTALGLDHFNPATFDFTSPTAWQALGGMWQVTNGVMPTTEQLMQYVMTAGMSAMNPQANVTGQDWNQSGGWSNDGYAYQSEPQGGGQGTWQSRGDNSFRGRGGHNSYGGGVPSEARVVAGEDSSALSSPTTHTGNSGGRMQRVGDRWMFVRDSDTAVSS</sequence>
<protein>
    <submittedName>
        <fullName evidence="2">Uncharacterized protein</fullName>
    </submittedName>
</protein>
<feature type="compositionally biased region" description="Low complexity" evidence="1">
    <location>
        <begin position="33"/>
        <end position="48"/>
    </location>
</feature>
<feature type="compositionally biased region" description="Low complexity" evidence="1">
    <location>
        <begin position="57"/>
        <end position="75"/>
    </location>
</feature>
<feature type="region of interest" description="Disordered" evidence="1">
    <location>
        <begin position="157"/>
        <end position="252"/>
    </location>
</feature>
<organism evidence="2 3">
    <name type="scientific">Marasmius crinis-equi</name>
    <dbReference type="NCBI Taxonomy" id="585013"/>
    <lineage>
        <taxon>Eukaryota</taxon>
        <taxon>Fungi</taxon>
        <taxon>Dikarya</taxon>
        <taxon>Basidiomycota</taxon>
        <taxon>Agaricomycotina</taxon>
        <taxon>Agaricomycetes</taxon>
        <taxon>Agaricomycetidae</taxon>
        <taxon>Agaricales</taxon>
        <taxon>Marasmiineae</taxon>
        <taxon>Marasmiaceae</taxon>
        <taxon>Marasmius</taxon>
    </lineage>
</organism>
<feature type="compositionally biased region" description="Polar residues" evidence="1">
    <location>
        <begin position="86"/>
        <end position="95"/>
    </location>
</feature>
<proteinExistence type="predicted"/>
<accession>A0ABR3FJF0</accession>
<feature type="region of interest" description="Disordered" evidence="1">
    <location>
        <begin position="1"/>
        <end position="100"/>
    </location>
</feature>
<comment type="caution">
    <text evidence="2">The sequence shown here is derived from an EMBL/GenBank/DDBJ whole genome shotgun (WGS) entry which is preliminary data.</text>
</comment>
<feature type="compositionally biased region" description="Polar residues" evidence="1">
    <location>
        <begin position="217"/>
        <end position="227"/>
    </location>
</feature>
<evidence type="ECO:0000313" key="3">
    <source>
        <dbReference type="Proteomes" id="UP001465976"/>
    </source>
</evidence>
<feature type="compositionally biased region" description="Basic and acidic residues" evidence="1">
    <location>
        <begin position="21"/>
        <end position="30"/>
    </location>
</feature>
<name>A0ABR3FJF0_9AGAR</name>
<evidence type="ECO:0000256" key="1">
    <source>
        <dbReference type="SAM" id="MobiDB-lite"/>
    </source>
</evidence>
<gene>
    <name evidence="2" type="ORF">V5O48_006692</name>
</gene>
<feature type="compositionally biased region" description="Basic and acidic residues" evidence="1">
    <location>
        <begin position="235"/>
        <end position="252"/>
    </location>
</feature>
<keyword evidence="3" id="KW-1185">Reference proteome</keyword>
<reference evidence="2 3" key="1">
    <citation type="submission" date="2024-02" db="EMBL/GenBank/DDBJ databases">
        <title>A draft genome for the cacao thread blight pathogen Marasmius crinis-equi.</title>
        <authorList>
            <person name="Cohen S.P."/>
            <person name="Baruah I.K."/>
            <person name="Amoako-Attah I."/>
            <person name="Bukari Y."/>
            <person name="Meinhardt L.W."/>
            <person name="Bailey B.A."/>
        </authorList>
    </citation>
    <scope>NUCLEOTIDE SEQUENCE [LARGE SCALE GENOMIC DNA]</scope>
    <source>
        <strain evidence="2 3">GH-76</strain>
    </source>
</reference>
<dbReference type="EMBL" id="JBAHYK010000319">
    <property type="protein sequence ID" value="KAL0575291.1"/>
    <property type="molecule type" value="Genomic_DNA"/>
</dbReference>
<evidence type="ECO:0000313" key="2">
    <source>
        <dbReference type="EMBL" id="KAL0575291.1"/>
    </source>
</evidence>